<dbReference type="KEGG" id="gtt:GUITHDRAFT_141041"/>
<dbReference type="HOGENOM" id="CLU_991919_0_0_1"/>
<dbReference type="Proteomes" id="UP000011087">
    <property type="component" value="Unassembled WGS sequence"/>
</dbReference>
<evidence type="ECO:0000256" key="1">
    <source>
        <dbReference type="SAM" id="MobiDB-lite"/>
    </source>
</evidence>
<feature type="region of interest" description="Disordered" evidence="1">
    <location>
        <begin position="11"/>
        <end position="63"/>
    </location>
</feature>
<feature type="compositionally biased region" description="Basic and acidic residues" evidence="1">
    <location>
        <begin position="26"/>
        <end position="63"/>
    </location>
</feature>
<keyword evidence="4" id="KW-1185">Reference proteome</keyword>
<dbReference type="SUPFAM" id="SSF50729">
    <property type="entry name" value="PH domain-like"/>
    <property type="match status" value="1"/>
</dbReference>
<proteinExistence type="predicted"/>
<reference evidence="2 4" key="1">
    <citation type="journal article" date="2012" name="Nature">
        <title>Algal genomes reveal evolutionary mosaicism and the fate of nucleomorphs.</title>
        <authorList>
            <consortium name="DOE Joint Genome Institute"/>
            <person name="Curtis B.A."/>
            <person name="Tanifuji G."/>
            <person name="Burki F."/>
            <person name="Gruber A."/>
            <person name="Irimia M."/>
            <person name="Maruyama S."/>
            <person name="Arias M.C."/>
            <person name="Ball S.G."/>
            <person name="Gile G.H."/>
            <person name="Hirakawa Y."/>
            <person name="Hopkins J.F."/>
            <person name="Kuo A."/>
            <person name="Rensing S.A."/>
            <person name="Schmutz J."/>
            <person name="Symeonidi A."/>
            <person name="Elias M."/>
            <person name="Eveleigh R.J."/>
            <person name="Herman E.K."/>
            <person name="Klute M.J."/>
            <person name="Nakayama T."/>
            <person name="Obornik M."/>
            <person name="Reyes-Prieto A."/>
            <person name="Armbrust E.V."/>
            <person name="Aves S.J."/>
            <person name="Beiko R.G."/>
            <person name="Coutinho P."/>
            <person name="Dacks J.B."/>
            <person name="Durnford D.G."/>
            <person name="Fast N.M."/>
            <person name="Green B.R."/>
            <person name="Grisdale C.J."/>
            <person name="Hempel F."/>
            <person name="Henrissat B."/>
            <person name="Hoppner M.P."/>
            <person name="Ishida K."/>
            <person name="Kim E."/>
            <person name="Koreny L."/>
            <person name="Kroth P.G."/>
            <person name="Liu Y."/>
            <person name="Malik S.B."/>
            <person name="Maier U.G."/>
            <person name="McRose D."/>
            <person name="Mock T."/>
            <person name="Neilson J.A."/>
            <person name="Onodera N.T."/>
            <person name="Poole A.M."/>
            <person name="Pritham E.J."/>
            <person name="Richards T.A."/>
            <person name="Rocap G."/>
            <person name="Roy S.W."/>
            <person name="Sarai C."/>
            <person name="Schaack S."/>
            <person name="Shirato S."/>
            <person name="Slamovits C.H."/>
            <person name="Spencer D.F."/>
            <person name="Suzuki S."/>
            <person name="Worden A.Z."/>
            <person name="Zauner S."/>
            <person name="Barry K."/>
            <person name="Bell C."/>
            <person name="Bharti A.K."/>
            <person name="Crow J.A."/>
            <person name="Grimwood J."/>
            <person name="Kramer R."/>
            <person name="Lindquist E."/>
            <person name="Lucas S."/>
            <person name="Salamov A."/>
            <person name="McFadden G.I."/>
            <person name="Lane C.E."/>
            <person name="Keeling P.J."/>
            <person name="Gray M.W."/>
            <person name="Grigoriev I.V."/>
            <person name="Archibald J.M."/>
        </authorList>
    </citation>
    <scope>NUCLEOTIDE SEQUENCE</scope>
    <source>
        <strain evidence="2 4">CCMP2712</strain>
    </source>
</reference>
<feature type="compositionally biased region" description="Polar residues" evidence="1">
    <location>
        <begin position="11"/>
        <end position="24"/>
    </location>
</feature>
<accession>L1J3A1</accession>
<dbReference type="AlphaFoldDB" id="L1J3A1"/>
<name>L1J3A1_GUITC</name>
<dbReference type="EMBL" id="JH993015">
    <property type="protein sequence ID" value="EKX42619.1"/>
    <property type="molecule type" value="Genomic_DNA"/>
</dbReference>
<organism evidence="2">
    <name type="scientific">Guillardia theta (strain CCMP2712)</name>
    <name type="common">Cryptophyte</name>
    <dbReference type="NCBI Taxonomy" id="905079"/>
    <lineage>
        <taxon>Eukaryota</taxon>
        <taxon>Cryptophyceae</taxon>
        <taxon>Pyrenomonadales</taxon>
        <taxon>Geminigeraceae</taxon>
        <taxon>Guillardia</taxon>
    </lineage>
</organism>
<sequence length="281" mass="31773">MIKIWMSDIQRSPSTQEVKLSSDSLEIERETVQESEEHASHLEDEKTATKEHGNESFHASHDKATMDARASEIEEFSRFRTMLQSSFLSYRSPNTTPKQYINHVQLLESFKDLSEAIGDPKTFSIPNKNCACNQSFPSAMKSDVASKNSSHSHSSSLRCECEGVHGILEMHENGPSQKGVKVRCMIRRHQGKMTLGIFHGNYLASEMGYILLEEAYVTSHLEKPHMFAIGLCSAGEYLTDSEIYFFCKTSRSRDKWVEALIKAGCRGKSFFPKISKTQSLK</sequence>
<evidence type="ECO:0000313" key="3">
    <source>
        <dbReference type="EnsemblProtists" id="EKX42619"/>
    </source>
</evidence>
<evidence type="ECO:0000313" key="2">
    <source>
        <dbReference type="EMBL" id="EKX42619.1"/>
    </source>
</evidence>
<evidence type="ECO:0008006" key="5">
    <source>
        <dbReference type="Google" id="ProtNLM"/>
    </source>
</evidence>
<reference evidence="4" key="2">
    <citation type="submission" date="2012-11" db="EMBL/GenBank/DDBJ databases">
        <authorList>
            <person name="Kuo A."/>
            <person name="Curtis B.A."/>
            <person name="Tanifuji G."/>
            <person name="Burki F."/>
            <person name="Gruber A."/>
            <person name="Irimia M."/>
            <person name="Maruyama S."/>
            <person name="Arias M.C."/>
            <person name="Ball S.G."/>
            <person name="Gile G.H."/>
            <person name="Hirakawa Y."/>
            <person name="Hopkins J.F."/>
            <person name="Rensing S.A."/>
            <person name="Schmutz J."/>
            <person name="Symeonidi A."/>
            <person name="Elias M."/>
            <person name="Eveleigh R.J."/>
            <person name="Herman E.K."/>
            <person name="Klute M.J."/>
            <person name="Nakayama T."/>
            <person name="Obornik M."/>
            <person name="Reyes-Prieto A."/>
            <person name="Armbrust E.V."/>
            <person name="Aves S.J."/>
            <person name="Beiko R.G."/>
            <person name="Coutinho P."/>
            <person name="Dacks J.B."/>
            <person name="Durnford D.G."/>
            <person name="Fast N.M."/>
            <person name="Green B.R."/>
            <person name="Grisdale C."/>
            <person name="Hempe F."/>
            <person name="Henrissat B."/>
            <person name="Hoppner M.P."/>
            <person name="Ishida K.-I."/>
            <person name="Kim E."/>
            <person name="Koreny L."/>
            <person name="Kroth P.G."/>
            <person name="Liu Y."/>
            <person name="Malik S.-B."/>
            <person name="Maier U.G."/>
            <person name="McRose D."/>
            <person name="Mock T."/>
            <person name="Neilson J.A."/>
            <person name="Onodera N.T."/>
            <person name="Poole A.M."/>
            <person name="Pritham E.J."/>
            <person name="Richards T.A."/>
            <person name="Rocap G."/>
            <person name="Roy S.W."/>
            <person name="Sarai C."/>
            <person name="Schaack S."/>
            <person name="Shirato S."/>
            <person name="Slamovits C.H."/>
            <person name="Spencer D.F."/>
            <person name="Suzuki S."/>
            <person name="Worden A.Z."/>
            <person name="Zauner S."/>
            <person name="Barry K."/>
            <person name="Bell C."/>
            <person name="Bharti A.K."/>
            <person name="Crow J.A."/>
            <person name="Grimwood J."/>
            <person name="Kramer R."/>
            <person name="Lindquist E."/>
            <person name="Lucas S."/>
            <person name="Salamov A."/>
            <person name="McFadden G.I."/>
            <person name="Lane C.E."/>
            <person name="Keeling P.J."/>
            <person name="Gray M.W."/>
            <person name="Grigoriev I.V."/>
            <person name="Archibald J.M."/>
        </authorList>
    </citation>
    <scope>NUCLEOTIDE SEQUENCE</scope>
    <source>
        <strain evidence="4">CCMP2712</strain>
    </source>
</reference>
<evidence type="ECO:0000313" key="4">
    <source>
        <dbReference type="Proteomes" id="UP000011087"/>
    </source>
</evidence>
<dbReference type="PaxDb" id="55529-EKX42619"/>
<reference evidence="3" key="3">
    <citation type="submission" date="2015-06" db="UniProtKB">
        <authorList>
            <consortium name="EnsemblProtists"/>
        </authorList>
    </citation>
    <scope>IDENTIFICATION</scope>
</reference>
<protein>
    <recommendedName>
        <fullName evidence="5">PH domain-containing protein</fullName>
    </recommendedName>
</protein>
<dbReference type="RefSeq" id="XP_005829599.1">
    <property type="nucleotide sequence ID" value="XM_005829542.1"/>
</dbReference>
<dbReference type="GeneID" id="17299356"/>
<dbReference type="EnsemblProtists" id="EKX42619">
    <property type="protein sequence ID" value="EKX42619"/>
    <property type="gene ID" value="GUITHDRAFT_141041"/>
</dbReference>
<gene>
    <name evidence="2" type="ORF">GUITHDRAFT_141041</name>
</gene>